<accession>A0A2P6QP75</accession>
<keyword evidence="1" id="KW-0677">Repeat</keyword>
<name>A0A2P6QP75_ROSCH</name>
<proteinExistence type="predicted"/>
<organism evidence="4 5">
    <name type="scientific">Rosa chinensis</name>
    <name type="common">China rose</name>
    <dbReference type="NCBI Taxonomy" id="74649"/>
    <lineage>
        <taxon>Eukaryota</taxon>
        <taxon>Viridiplantae</taxon>
        <taxon>Streptophyta</taxon>
        <taxon>Embryophyta</taxon>
        <taxon>Tracheophyta</taxon>
        <taxon>Spermatophyta</taxon>
        <taxon>Magnoliopsida</taxon>
        <taxon>eudicotyledons</taxon>
        <taxon>Gunneridae</taxon>
        <taxon>Pentapetalae</taxon>
        <taxon>rosids</taxon>
        <taxon>fabids</taxon>
        <taxon>Rosales</taxon>
        <taxon>Rosaceae</taxon>
        <taxon>Rosoideae</taxon>
        <taxon>Rosoideae incertae sedis</taxon>
        <taxon>Rosa</taxon>
    </lineage>
</organism>
<keyword evidence="3" id="KW-0472">Membrane</keyword>
<dbReference type="Proteomes" id="UP000238479">
    <property type="component" value="Chromosome 4"/>
</dbReference>
<keyword evidence="3" id="KW-0812">Transmembrane</keyword>
<dbReference type="STRING" id="74649.A0A2P6QP75"/>
<feature type="transmembrane region" description="Helical" evidence="3">
    <location>
        <begin position="20"/>
        <end position="41"/>
    </location>
</feature>
<comment type="caution">
    <text evidence="4">The sequence shown here is derived from an EMBL/GenBank/DDBJ whole genome shotgun (WGS) entry which is preliminary data.</text>
</comment>
<feature type="repeat" description="PPR" evidence="2">
    <location>
        <begin position="71"/>
        <end position="105"/>
    </location>
</feature>
<reference evidence="4 5" key="1">
    <citation type="journal article" date="2018" name="Nat. Genet.">
        <title>The Rosa genome provides new insights in the design of modern roses.</title>
        <authorList>
            <person name="Bendahmane M."/>
        </authorList>
    </citation>
    <scope>NUCLEOTIDE SEQUENCE [LARGE SCALE GENOMIC DNA]</scope>
    <source>
        <strain evidence="5">cv. Old Blush</strain>
    </source>
</reference>
<dbReference type="InterPro" id="IPR002885">
    <property type="entry name" value="PPR_rpt"/>
</dbReference>
<dbReference type="InterPro" id="IPR011990">
    <property type="entry name" value="TPR-like_helical_dom_sf"/>
</dbReference>
<keyword evidence="5" id="KW-1185">Reference proteome</keyword>
<dbReference type="EMBL" id="PDCK01000042">
    <property type="protein sequence ID" value="PRQ35989.1"/>
    <property type="molecule type" value="Genomic_DNA"/>
</dbReference>
<dbReference type="Gramene" id="PRQ35989">
    <property type="protein sequence ID" value="PRQ35989"/>
    <property type="gene ID" value="RchiOBHm_Chr4g0386531"/>
</dbReference>
<evidence type="ECO:0000256" key="3">
    <source>
        <dbReference type="SAM" id="Phobius"/>
    </source>
</evidence>
<sequence>MFVLSIMDCCFIICSKMDDIFCLIFVAPQSNFFFFFVSPVWTQISFTVQTLVALDQLVLRGLLVNKGLEEDVFIGDSLIQFYAECGDLDYAWKVFDEMLERNTVLGTSSDLRLWLEGYDKGSFFLVFRDGGCRD</sequence>
<gene>
    <name evidence="4" type="ORF">RchiOBHm_Chr4g0386531</name>
</gene>
<evidence type="ECO:0000256" key="1">
    <source>
        <dbReference type="ARBA" id="ARBA00022737"/>
    </source>
</evidence>
<evidence type="ECO:0000313" key="5">
    <source>
        <dbReference type="Proteomes" id="UP000238479"/>
    </source>
</evidence>
<protein>
    <submittedName>
        <fullName evidence="4">Putative pentatricopeptide</fullName>
    </submittedName>
</protein>
<dbReference type="Gene3D" id="1.25.40.10">
    <property type="entry name" value="Tetratricopeptide repeat domain"/>
    <property type="match status" value="1"/>
</dbReference>
<keyword evidence="3" id="KW-1133">Transmembrane helix</keyword>
<evidence type="ECO:0000256" key="2">
    <source>
        <dbReference type="PROSITE-ProRule" id="PRU00708"/>
    </source>
</evidence>
<dbReference type="NCBIfam" id="TIGR00756">
    <property type="entry name" value="PPR"/>
    <property type="match status" value="1"/>
</dbReference>
<dbReference type="PROSITE" id="PS51375">
    <property type="entry name" value="PPR"/>
    <property type="match status" value="1"/>
</dbReference>
<dbReference type="AlphaFoldDB" id="A0A2P6QP75"/>
<evidence type="ECO:0000313" key="4">
    <source>
        <dbReference type="EMBL" id="PRQ35989.1"/>
    </source>
</evidence>